<sequence>MGNINTITFTTCKVAGISFNVTMKTTPWKIDVSAVNATNPQWVDGQISAVSAHIAGVGCTADFTGTVAGHYENNTGNLVLPGTSTTLIASNASCLGLISNGNVAKFKASYAVSTHPSITTP</sequence>
<proteinExistence type="predicted"/>
<protein>
    <submittedName>
        <fullName evidence="1">Uncharacterized protein</fullName>
    </submittedName>
</protein>
<name>A0A939F5M0_9ACTN</name>
<gene>
    <name evidence="1" type="ORF">J0695_13110</name>
</gene>
<evidence type="ECO:0000313" key="2">
    <source>
        <dbReference type="Proteomes" id="UP000664167"/>
    </source>
</evidence>
<organism evidence="1 2">
    <name type="scientific">Streptomyces beijiangensis</name>
    <dbReference type="NCBI Taxonomy" id="163361"/>
    <lineage>
        <taxon>Bacteria</taxon>
        <taxon>Bacillati</taxon>
        <taxon>Actinomycetota</taxon>
        <taxon>Actinomycetes</taxon>
        <taxon>Kitasatosporales</taxon>
        <taxon>Streptomycetaceae</taxon>
        <taxon>Streptomyces</taxon>
    </lineage>
</organism>
<keyword evidence="2" id="KW-1185">Reference proteome</keyword>
<reference evidence="1" key="1">
    <citation type="submission" date="2021-03" db="EMBL/GenBank/DDBJ databases">
        <title>Streptomyces poriferae sp. nov., a novel marine sponge-derived Actinobacteria species with anti-MRSA activity.</title>
        <authorList>
            <person name="Sandoval-Powers M."/>
            <person name="Kralova S."/>
            <person name="Nguyen G.-S."/>
            <person name="Fawwal D."/>
            <person name="Degnes K."/>
            <person name="Klinkenberg G."/>
            <person name="Sletta H."/>
            <person name="Wentzel A."/>
            <person name="Liles M.R."/>
        </authorList>
    </citation>
    <scope>NUCLEOTIDE SEQUENCE</scope>
    <source>
        <strain evidence="1">DSM 41794</strain>
    </source>
</reference>
<dbReference type="EMBL" id="JAFLRJ010000115">
    <property type="protein sequence ID" value="MBO0512740.1"/>
    <property type="molecule type" value="Genomic_DNA"/>
</dbReference>
<comment type="caution">
    <text evidence="1">The sequence shown here is derived from an EMBL/GenBank/DDBJ whole genome shotgun (WGS) entry which is preliminary data.</text>
</comment>
<evidence type="ECO:0000313" key="1">
    <source>
        <dbReference type="EMBL" id="MBO0512740.1"/>
    </source>
</evidence>
<accession>A0A939F5M0</accession>
<dbReference type="Proteomes" id="UP000664167">
    <property type="component" value="Unassembled WGS sequence"/>
</dbReference>
<dbReference type="AlphaFoldDB" id="A0A939F5M0"/>